<evidence type="ECO:0000313" key="7">
    <source>
        <dbReference type="EMBL" id="KAL0305039.1"/>
    </source>
</evidence>
<evidence type="ECO:0000256" key="4">
    <source>
        <dbReference type="PROSITE-ProRule" id="PRU00325"/>
    </source>
</evidence>
<keyword evidence="3" id="KW-0862">Zinc</keyword>
<evidence type="ECO:0000256" key="1">
    <source>
        <dbReference type="ARBA" id="ARBA00022723"/>
    </source>
</evidence>
<name>A0AAW2KDP0_9LAMI</name>
<organism evidence="7">
    <name type="scientific">Sesamum angustifolium</name>
    <dbReference type="NCBI Taxonomy" id="2727405"/>
    <lineage>
        <taxon>Eukaryota</taxon>
        <taxon>Viridiplantae</taxon>
        <taxon>Streptophyta</taxon>
        <taxon>Embryophyta</taxon>
        <taxon>Tracheophyta</taxon>
        <taxon>Spermatophyta</taxon>
        <taxon>Magnoliopsida</taxon>
        <taxon>eudicotyledons</taxon>
        <taxon>Gunneridae</taxon>
        <taxon>Pentapetalae</taxon>
        <taxon>asterids</taxon>
        <taxon>lamiids</taxon>
        <taxon>Lamiales</taxon>
        <taxon>Pedaliaceae</taxon>
        <taxon>Sesamum</taxon>
    </lineage>
</organism>
<dbReference type="GO" id="GO:0008270">
    <property type="term" value="F:zinc ion binding"/>
    <property type="evidence" value="ECO:0007669"/>
    <property type="project" value="UniProtKB-KW"/>
</dbReference>
<dbReference type="SMART" id="SM00575">
    <property type="entry name" value="ZnF_PMZ"/>
    <property type="match status" value="1"/>
</dbReference>
<dbReference type="Pfam" id="PF04434">
    <property type="entry name" value="SWIM"/>
    <property type="match status" value="1"/>
</dbReference>
<reference evidence="7" key="1">
    <citation type="submission" date="2020-06" db="EMBL/GenBank/DDBJ databases">
        <authorList>
            <person name="Li T."/>
            <person name="Hu X."/>
            <person name="Zhang T."/>
            <person name="Song X."/>
            <person name="Zhang H."/>
            <person name="Dai N."/>
            <person name="Sheng W."/>
            <person name="Hou X."/>
            <person name="Wei L."/>
        </authorList>
    </citation>
    <scope>NUCLEOTIDE SEQUENCE</scope>
    <source>
        <strain evidence="7">G01</strain>
        <tissue evidence="7">Leaf</tissue>
    </source>
</reference>
<dbReference type="InterPro" id="IPR018289">
    <property type="entry name" value="MULE_transposase_dom"/>
</dbReference>
<protein>
    <recommendedName>
        <fullName evidence="6">SWIM-type domain-containing protein</fullName>
    </recommendedName>
</protein>
<dbReference type="PANTHER" id="PTHR31973">
    <property type="entry name" value="POLYPROTEIN, PUTATIVE-RELATED"/>
    <property type="match status" value="1"/>
</dbReference>
<dbReference type="InterPro" id="IPR006564">
    <property type="entry name" value="Znf_PMZ"/>
</dbReference>
<dbReference type="Pfam" id="PF10551">
    <property type="entry name" value="MULE"/>
    <property type="match status" value="1"/>
</dbReference>
<reference evidence="7" key="2">
    <citation type="journal article" date="2024" name="Plant">
        <title>Genomic evolution and insights into agronomic trait innovations of Sesamum species.</title>
        <authorList>
            <person name="Miao H."/>
            <person name="Wang L."/>
            <person name="Qu L."/>
            <person name="Liu H."/>
            <person name="Sun Y."/>
            <person name="Le M."/>
            <person name="Wang Q."/>
            <person name="Wei S."/>
            <person name="Zheng Y."/>
            <person name="Lin W."/>
            <person name="Duan Y."/>
            <person name="Cao H."/>
            <person name="Xiong S."/>
            <person name="Wang X."/>
            <person name="Wei L."/>
            <person name="Li C."/>
            <person name="Ma Q."/>
            <person name="Ju M."/>
            <person name="Zhao R."/>
            <person name="Li G."/>
            <person name="Mu C."/>
            <person name="Tian Q."/>
            <person name="Mei H."/>
            <person name="Zhang T."/>
            <person name="Gao T."/>
            <person name="Zhang H."/>
        </authorList>
    </citation>
    <scope>NUCLEOTIDE SEQUENCE</scope>
    <source>
        <strain evidence="7">G01</strain>
    </source>
</reference>
<feature type="domain" description="SWIM-type" evidence="6">
    <location>
        <begin position="474"/>
        <end position="506"/>
    </location>
</feature>
<dbReference type="InterPro" id="IPR007527">
    <property type="entry name" value="Znf_SWIM"/>
</dbReference>
<keyword evidence="2 4" id="KW-0863">Zinc-finger</keyword>
<evidence type="ECO:0000256" key="3">
    <source>
        <dbReference type="ARBA" id="ARBA00022833"/>
    </source>
</evidence>
<keyword evidence="1" id="KW-0479">Metal-binding</keyword>
<gene>
    <name evidence="7" type="ORF">Sangu_3056500</name>
</gene>
<evidence type="ECO:0000256" key="2">
    <source>
        <dbReference type="ARBA" id="ARBA00022771"/>
    </source>
</evidence>
<accession>A0AAW2KDP0</accession>
<dbReference type="PROSITE" id="PS50966">
    <property type="entry name" value="ZF_SWIM"/>
    <property type="match status" value="1"/>
</dbReference>
<proteinExistence type="predicted"/>
<feature type="region of interest" description="Disordered" evidence="5">
    <location>
        <begin position="65"/>
        <end position="147"/>
    </location>
</feature>
<comment type="caution">
    <text evidence="7">The sequence shown here is derived from an EMBL/GenBank/DDBJ whole genome shotgun (WGS) entry which is preliminary data.</text>
</comment>
<evidence type="ECO:0000259" key="6">
    <source>
        <dbReference type="PROSITE" id="PS50966"/>
    </source>
</evidence>
<sequence>MTGYVSIDIFVQAEKIREMVVPDDPAVSEWGTYMSMLTQELSSVPVVTQSMGRFGINDDYPGPSSYASPSDYAGPSSFAGPSDYAGPSSFAGPSDYAGTSSPAGPSVSSEQDDEPEADSMLNNEHVDSEPDEVEVEGLTTNNPENNDEVSIEVMIDVLGNTASGPRSQRQDHFDLNMPVSCEPTNLYSVIPFFEAMHPEVPADSIDIPTGAWGNFYDSNTGELARGMVFKSKDHLKASVQDFSVRFARREYRVVESKPKLWKVACKYDQQTGCSWMLRGIFQPNMGLFKITKYAGPHTCLMNEISVEHDRFGFEISYHKAWQSLKAAREQVYDANQQVLPLAFALVDEESLASWRWFLQMLAKHLLPNDDDRVCLISDRHSGLISAINYVPAFKFPRGVHRFCLRHVCSNFNKKFNNIRLKDLCWRAGAEVNALRYFLERTTRCHRMLNANQEWADFAFRIFEARQAEAGSHTYVVKLKHKTCSCGKWGTHGIPCSHAIQVSRHFGVNASNFIPQYYSIRAYRKTYQGRFEPLYGEEYWDPVDIELVHNPAVRVRRTRLFRRGYQMKWIDHKHVLANNINLVKFRINVINS</sequence>
<feature type="compositionally biased region" description="Polar residues" evidence="5">
    <location>
        <begin position="97"/>
        <end position="109"/>
    </location>
</feature>
<dbReference type="PANTHER" id="PTHR31973:SF195">
    <property type="entry name" value="MUDR FAMILY TRANSPOSASE"/>
    <property type="match status" value="1"/>
</dbReference>
<dbReference type="AlphaFoldDB" id="A0AAW2KDP0"/>
<evidence type="ECO:0000256" key="5">
    <source>
        <dbReference type="SAM" id="MobiDB-lite"/>
    </source>
</evidence>
<dbReference type="EMBL" id="JACGWK010000156">
    <property type="protein sequence ID" value="KAL0305039.1"/>
    <property type="molecule type" value="Genomic_DNA"/>
</dbReference>